<keyword evidence="2" id="KW-0812">Transmembrane</keyword>
<dbReference type="PANTHER" id="PTHR36694:SF11">
    <property type="entry name" value="LP21121P-RELATED"/>
    <property type="match status" value="1"/>
</dbReference>
<evidence type="ECO:0000313" key="3">
    <source>
        <dbReference type="EMBL" id="EEN47613.1"/>
    </source>
</evidence>
<protein>
    <submittedName>
        <fullName evidence="3">Uncharacterized protein</fullName>
    </submittedName>
</protein>
<feature type="transmembrane region" description="Helical" evidence="2">
    <location>
        <begin position="79"/>
        <end position="104"/>
    </location>
</feature>
<sequence>MMKKSCCCSLREGAVTAGILLSILSLAEVGFELWLLLSGRSVDLNYYGVLTAVGVDALLFLLNVMLIIGACLSLPRTMAVWMGAMSVYVIIRLGVSIAFTVFGVPNAVATADATMRVGVYLLAPYWGAWVVLLIIFLWAFLTVYSYSKVLTGEDDKEEGVAVIEHEMETKKVEEGVVNEGMENDVAENGYASLKKEEIVVNGAAVNKAAENEYVSLEVEEGAVNEGAVNGGAVNEGVVVNGGAVNKAAENEYVSLEVEEGAVNEGAVNQGAENEQSSTKKEEIVVNGGAVNEGAENEYASL</sequence>
<feature type="region of interest" description="Disordered" evidence="1">
    <location>
        <begin position="264"/>
        <end position="301"/>
    </location>
</feature>
<gene>
    <name evidence="3" type="ORF">BRAFLDRAFT_80698</name>
</gene>
<organism>
    <name type="scientific">Branchiostoma floridae</name>
    <name type="common">Florida lancelet</name>
    <name type="synonym">Amphioxus</name>
    <dbReference type="NCBI Taxonomy" id="7739"/>
    <lineage>
        <taxon>Eukaryota</taxon>
        <taxon>Metazoa</taxon>
        <taxon>Chordata</taxon>
        <taxon>Cephalochordata</taxon>
        <taxon>Leptocardii</taxon>
        <taxon>Amphioxiformes</taxon>
        <taxon>Branchiostomatidae</taxon>
        <taxon>Branchiostoma</taxon>
    </lineage>
</organism>
<name>C3ZI88_BRAFL</name>
<reference evidence="3" key="1">
    <citation type="journal article" date="2008" name="Nature">
        <title>The amphioxus genome and the evolution of the chordate karyotype.</title>
        <authorList>
            <consortium name="US DOE Joint Genome Institute (JGI-PGF)"/>
            <person name="Putnam N.H."/>
            <person name="Butts T."/>
            <person name="Ferrier D.E.K."/>
            <person name="Furlong R.F."/>
            <person name="Hellsten U."/>
            <person name="Kawashima T."/>
            <person name="Robinson-Rechavi M."/>
            <person name="Shoguchi E."/>
            <person name="Terry A."/>
            <person name="Yu J.-K."/>
            <person name="Benito-Gutierrez E.L."/>
            <person name="Dubchak I."/>
            <person name="Garcia-Fernandez J."/>
            <person name="Gibson-Brown J.J."/>
            <person name="Grigoriev I.V."/>
            <person name="Horton A.C."/>
            <person name="de Jong P.J."/>
            <person name="Jurka J."/>
            <person name="Kapitonov V.V."/>
            <person name="Kohara Y."/>
            <person name="Kuroki Y."/>
            <person name="Lindquist E."/>
            <person name="Lucas S."/>
            <person name="Osoegawa K."/>
            <person name="Pennacchio L.A."/>
            <person name="Salamov A.A."/>
            <person name="Satou Y."/>
            <person name="Sauka-Spengler T."/>
            <person name="Schmutz J."/>
            <person name="Shin-I T."/>
            <person name="Toyoda A."/>
            <person name="Bronner-Fraser M."/>
            <person name="Fujiyama A."/>
            <person name="Holland L.Z."/>
            <person name="Holland P.W.H."/>
            <person name="Satoh N."/>
            <person name="Rokhsar D.S."/>
        </authorList>
    </citation>
    <scope>NUCLEOTIDE SEQUENCE [LARGE SCALE GENOMIC DNA]</scope>
    <source>
        <strain evidence="3">S238N-H82</strain>
        <tissue evidence="3">Testes</tissue>
    </source>
</reference>
<proteinExistence type="predicted"/>
<accession>C3ZI88</accession>
<keyword evidence="2" id="KW-1133">Transmembrane helix</keyword>
<dbReference type="InParanoid" id="C3ZI88"/>
<feature type="transmembrane region" description="Helical" evidence="2">
    <location>
        <begin position="124"/>
        <end position="146"/>
    </location>
</feature>
<evidence type="ECO:0000256" key="1">
    <source>
        <dbReference type="SAM" id="MobiDB-lite"/>
    </source>
</evidence>
<feature type="transmembrane region" description="Helical" evidence="2">
    <location>
        <begin position="46"/>
        <end position="72"/>
    </location>
</feature>
<dbReference type="AlphaFoldDB" id="C3ZI88"/>
<dbReference type="PANTHER" id="PTHR36694">
    <property type="entry name" value="PASIFLORA 1, ISOFORM A-RELATED"/>
    <property type="match status" value="1"/>
</dbReference>
<evidence type="ECO:0000256" key="2">
    <source>
        <dbReference type="SAM" id="Phobius"/>
    </source>
</evidence>
<dbReference type="EMBL" id="GG666627">
    <property type="protein sequence ID" value="EEN47613.1"/>
    <property type="molecule type" value="Genomic_DNA"/>
</dbReference>
<keyword evidence="2" id="KW-0472">Membrane</keyword>